<proteinExistence type="inferred from homology"/>
<dbReference type="InterPro" id="IPR029052">
    <property type="entry name" value="Metallo-depent_PP-like"/>
</dbReference>
<dbReference type="GO" id="GO:0046872">
    <property type="term" value="F:metal ion binding"/>
    <property type="evidence" value="ECO:0007669"/>
    <property type="project" value="UniProtKB-KW"/>
</dbReference>
<dbReference type="InterPro" id="IPR004843">
    <property type="entry name" value="Calcineurin-like_PHP"/>
</dbReference>
<dbReference type="SMART" id="SM00156">
    <property type="entry name" value="PP2Ac"/>
    <property type="match status" value="1"/>
</dbReference>
<dbReference type="PRINTS" id="PR00114">
    <property type="entry name" value="STPHPHTASE"/>
</dbReference>
<name>C7YSQ4_FUSV7</name>
<evidence type="ECO:0000256" key="2">
    <source>
        <dbReference type="ARBA" id="ARBA00022801"/>
    </source>
</evidence>
<keyword evidence="2 5" id="KW-0378">Hydrolase</keyword>
<dbReference type="HOGENOM" id="CLU_004962_0_0_1"/>
<dbReference type="PANTHER" id="PTHR11668:SF423">
    <property type="entry name" value="SERINE_THREONINE-PROTEIN PHOSPHATASE PPQ"/>
    <property type="match status" value="1"/>
</dbReference>
<dbReference type="PANTHER" id="PTHR11668">
    <property type="entry name" value="SERINE/THREONINE PROTEIN PHOSPHATASE"/>
    <property type="match status" value="1"/>
</dbReference>
<dbReference type="Gene3D" id="3.60.21.10">
    <property type="match status" value="1"/>
</dbReference>
<gene>
    <name evidence="7" type="ORF">NECHADRAFT_7195</name>
</gene>
<sequence>LDRIIHELLETNDLAPKTKIGLHLTEIQFLCAKAKEILIAQPTLLELAAPLTVVGPVHGQFDDLLKVFKCAGHPKATSYLFLGNYVDFGKSSLESICLLLAYKIKFSRTFFLLRGNHESEDGSRKKLGFYQECKERYNIRLWKRFVDIFNYLPLAATVNSKVFCVHGGLGPSFTSLQDIKQITRPIIERYNDKDEEIRRALVDGDFNNDVVGWNDRGQDGIKFGPDRVSNFLTRNNMQLIVSGRKAPKEGYQFCCENKFLRLWTAPNWNGLGNAGAIWTIPEN</sequence>
<dbReference type="OrthoDB" id="1930084at2759"/>
<evidence type="ECO:0000256" key="5">
    <source>
        <dbReference type="RuleBase" id="RU004273"/>
    </source>
</evidence>
<dbReference type="EC" id="3.1.3.16" evidence="5"/>
<dbReference type="VEuPathDB" id="FungiDB:NECHADRAFT_7195"/>
<dbReference type="AlphaFoldDB" id="C7YSQ4"/>
<keyword evidence="4" id="KW-0464">Manganese</keyword>
<dbReference type="Pfam" id="PF16891">
    <property type="entry name" value="STPPase_N"/>
    <property type="match status" value="1"/>
</dbReference>
<dbReference type="EMBL" id="GG698899">
    <property type="protein sequence ID" value="EEU45682.1"/>
    <property type="molecule type" value="Genomic_DNA"/>
</dbReference>
<dbReference type="GO" id="GO:0005634">
    <property type="term" value="C:nucleus"/>
    <property type="evidence" value="ECO:0007669"/>
    <property type="project" value="TreeGrafter"/>
</dbReference>
<dbReference type="KEGG" id="nhe:NECHADRAFT_7195"/>
<dbReference type="GO" id="GO:0007059">
    <property type="term" value="P:chromosome segregation"/>
    <property type="evidence" value="ECO:0007669"/>
    <property type="project" value="TreeGrafter"/>
</dbReference>
<feature type="domain" description="Serine/threonine specific protein phosphatases" evidence="6">
    <location>
        <begin position="113"/>
        <end position="118"/>
    </location>
</feature>
<evidence type="ECO:0000259" key="6">
    <source>
        <dbReference type="PROSITE" id="PS00125"/>
    </source>
</evidence>
<dbReference type="GO" id="GO:0007346">
    <property type="term" value="P:regulation of mitotic cell cycle"/>
    <property type="evidence" value="ECO:0007669"/>
    <property type="project" value="TreeGrafter"/>
</dbReference>
<evidence type="ECO:0000256" key="4">
    <source>
        <dbReference type="ARBA" id="ARBA00023211"/>
    </source>
</evidence>
<dbReference type="InterPro" id="IPR050341">
    <property type="entry name" value="PP1_catalytic_subunit"/>
</dbReference>
<evidence type="ECO:0000256" key="3">
    <source>
        <dbReference type="ARBA" id="ARBA00022912"/>
    </source>
</evidence>
<comment type="catalytic activity">
    <reaction evidence="5">
        <text>O-phospho-L-threonyl-[protein] + H2O = L-threonyl-[protein] + phosphate</text>
        <dbReference type="Rhea" id="RHEA:47004"/>
        <dbReference type="Rhea" id="RHEA-COMP:11060"/>
        <dbReference type="Rhea" id="RHEA-COMP:11605"/>
        <dbReference type="ChEBI" id="CHEBI:15377"/>
        <dbReference type="ChEBI" id="CHEBI:30013"/>
        <dbReference type="ChEBI" id="CHEBI:43474"/>
        <dbReference type="ChEBI" id="CHEBI:61977"/>
        <dbReference type="EC" id="3.1.3.16"/>
    </reaction>
</comment>
<dbReference type="GO" id="GO:0005737">
    <property type="term" value="C:cytoplasm"/>
    <property type="evidence" value="ECO:0007669"/>
    <property type="project" value="TreeGrafter"/>
</dbReference>
<dbReference type="GO" id="GO:0004722">
    <property type="term" value="F:protein serine/threonine phosphatase activity"/>
    <property type="evidence" value="ECO:0007669"/>
    <property type="project" value="UniProtKB-EC"/>
</dbReference>
<dbReference type="Pfam" id="PF00149">
    <property type="entry name" value="Metallophos"/>
    <property type="match status" value="1"/>
</dbReference>
<accession>C7YSQ4</accession>
<dbReference type="InterPro" id="IPR006186">
    <property type="entry name" value="Ser/Thr-sp_prot-phosphatase"/>
</dbReference>
<dbReference type="Proteomes" id="UP000005206">
    <property type="component" value="Chromosome 5"/>
</dbReference>
<dbReference type="eggNOG" id="KOG0374">
    <property type="taxonomic scope" value="Eukaryota"/>
</dbReference>
<evidence type="ECO:0000313" key="8">
    <source>
        <dbReference type="Proteomes" id="UP000005206"/>
    </source>
</evidence>
<dbReference type="InterPro" id="IPR031675">
    <property type="entry name" value="STPPase_N"/>
</dbReference>
<comment type="similarity">
    <text evidence="5">Belongs to the PPP phosphatase family.</text>
</comment>
<keyword evidence="1" id="KW-0479">Metal-binding</keyword>
<feature type="non-terminal residue" evidence="7">
    <location>
        <position position="283"/>
    </location>
</feature>
<evidence type="ECO:0000256" key="1">
    <source>
        <dbReference type="ARBA" id="ARBA00022723"/>
    </source>
</evidence>
<evidence type="ECO:0000313" key="7">
    <source>
        <dbReference type="EMBL" id="EEU45682.1"/>
    </source>
</evidence>
<feature type="non-terminal residue" evidence="7">
    <location>
        <position position="1"/>
    </location>
</feature>
<keyword evidence="8" id="KW-1185">Reference proteome</keyword>
<organism evidence="7 8">
    <name type="scientific">Fusarium vanettenii (strain ATCC MYA-4622 / CBS 123669 / FGSC 9596 / NRRL 45880 / 77-13-4)</name>
    <name type="common">Fusarium solani subsp. pisi</name>
    <dbReference type="NCBI Taxonomy" id="660122"/>
    <lineage>
        <taxon>Eukaryota</taxon>
        <taxon>Fungi</taxon>
        <taxon>Dikarya</taxon>
        <taxon>Ascomycota</taxon>
        <taxon>Pezizomycotina</taxon>
        <taxon>Sordariomycetes</taxon>
        <taxon>Hypocreomycetidae</taxon>
        <taxon>Hypocreales</taxon>
        <taxon>Nectriaceae</taxon>
        <taxon>Fusarium</taxon>
        <taxon>Fusarium solani species complex</taxon>
        <taxon>Fusarium vanettenii</taxon>
    </lineage>
</organism>
<reference evidence="7 8" key="1">
    <citation type="journal article" date="2009" name="PLoS Genet.">
        <title>The genome of Nectria haematococca: contribution of supernumerary chromosomes to gene expansion.</title>
        <authorList>
            <person name="Coleman J.J."/>
            <person name="Rounsley S.D."/>
            <person name="Rodriguez-Carres M."/>
            <person name="Kuo A."/>
            <person name="Wasmann C.C."/>
            <person name="Grimwood J."/>
            <person name="Schmutz J."/>
            <person name="Taga M."/>
            <person name="White G.J."/>
            <person name="Zhou S."/>
            <person name="Schwartz D.C."/>
            <person name="Freitag M."/>
            <person name="Ma L.J."/>
            <person name="Danchin E.G."/>
            <person name="Henrissat B."/>
            <person name="Coutinho P.M."/>
            <person name="Nelson D.R."/>
            <person name="Straney D."/>
            <person name="Napoli C.A."/>
            <person name="Barker B.M."/>
            <person name="Gribskov M."/>
            <person name="Rep M."/>
            <person name="Kroken S."/>
            <person name="Molnar I."/>
            <person name="Rensing C."/>
            <person name="Kennell J.C."/>
            <person name="Zamora J."/>
            <person name="Farman M.L."/>
            <person name="Selker E.U."/>
            <person name="Salamov A."/>
            <person name="Shapiro H."/>
            <person name="Pangilinan J."/>
            <person name="Lindquist E."/>
            <person name="Lamers C."/>
            <person name="Grigoriev I.V."/>
            <person name="Geiser D.M."/>
            <person name="Covert S.F."/>
            <person name="Temporini E."/>
            <person name="Vanetten H.D."/>
        </authorList>
    </citation>
    <scope>NUCLEOTIDE SEQUENCE [LARGE SCALE GENOMIC DNA]</scope>
    <source>
        <strain evidence="8">ATCC MYA-4622 / CBS 123669 / FGSC 9596 / NRRL 45880 / 77-13-4</strain>
    </source>
</reference>
<dbReference type="InParanoid" id="C7YSQ4"/>
<dbReference type="RefSeq" id="XP_003051395.1">
    <property type="nucleotide sequence ID" value="XM_003051349.1"/>
</dbReference>
<protein>
    <recommendedName>
        <fullName evidence="5">Serine/threonine-protein phosphatase</fullName>
        <ecNumber evidence="5">3.1.3.16</ecNumber>
    </recommendedName>
</protein>
<dbReference type="SUPFAM" id="SSF56300">
    <property type="entry name" value="Metallo-dependent phosphatases"/>
    <property type="match status" value="1"/>
</dbReference>
<keyword evidence="3" id="KW-0904">Protein phosphatase</keyword>
<dbReference type="STRING" id="660122.C7YSQ4"/>
<dbReference type="PROSITE" id="PS00125">
    <property type="entry name" value="SER_THR_PHOSPHATASE"/>
    <property type="match status" value="1"/>
</dbReference>
<dbReference type="GeneID" id="9666316"/>